<keyword evidence="2" id="KW-1185">Reference proteome</keyword>
<dbReference type="AlphaFoldDB" id="A0A517NJX7"/>
<dbReference type="EMBL" id="CP036525">
    <property type="protein sequence ID" value="QDT07434.1"/>
    <property type="molecule type" value="Genomic_DNA"/>
</dbReference>
<dbReference type="KEGG" id="rlc:K227x_58610"/>
<organism evidence="1 2">
    <name type="scientific">Rubripirellula lacrimiformis</name>
    <dbReference type="NCBI Taxonomy" id="1930273"/>
    <lineage>
        <taxon>Bacteria</taxon>
        <taxon>Pseudomonadati</taxon>
        <taxon>Planctomycetota</taxon>
        <taxon>Planctomycetia</taxon>
        <taxon>Pirellulales</taxon>
        <taxon>Pirellulaceae</taxon>
        <taxon>Rubripirellula</taxon>
    </lineage>
</organism>
<evidence type="ECO:0000313" key="2">
    <source>
        <dbReference type="Proteomes" id="UP000318538"/>
    </source>
</evidence>
<dbReference type="OrthoDB" id="278546at2"/>
<sequence>MPFPSDVQRRVAHIDVLSENVFAESILYWNHGFEVEQRWMKVNAASRPMRIGSGDALDLDCDCDVVISAPEGGVVHVNGNLGCDIVAGGRLELVVRGNVLENSTIRVNGFLHIYVRGSLYGQIEATDSSKIWIDGDVSGHIKTGDPSTNLNIAGNYFGGITSKDVDAGMLFLCIEGFASDESMCSLATIGYSVFTASVGSSNVEPGFYPNGSIACQTQFGYSSSRWCVHRQNNRGTDQRGRR</sequence>
<reference evidence="1 2" key="1">
    <citation type="submission" date="2019-02" db="EMBL/GenBank/DDBJ databases">
        <title>Deep-cultivation of Planctomycetes and their phenomic and genomic characterization uncovers novel biology.</title>
        <authorList>
            <person name="Wiegand S."/>
            <person name="Jogler M."/>
            <person name="Boedeker C."/>
            <person name="Pinto D."/>
            <person name="Vollmers J."/>
            <person name="Rivas-Marin E."/>
            <person name="Kohn T."/>
            <person name="Peeters S.H."/>
            <person name="Heuer A."/>
            <person name="Rast P."/>
            <person name="Oberbeckmann S."/>
            <person name="Bunk B."/>
            <person name="Jeske O."/>
            <person name="Meyerdierks A."/>
            <person name="Storesund J.E."/>
            <person name="Kallscheuer N."/>
            <person name="Luecker S."/>
            <person name="Lage O.M."/>
            <person name="Pohl T."/>
            <person name="Merkel B.J."/>
            <person name="Hornburger P."/>
            <person name="Mueller R.-W."/>
            <person name="Bruemmer F."/>
            <person name="Labrenz M."/>
            <person name="Spormann A.M."/>
            <person name="Op den Camp H."/>
            <person name="Overmann J."/>
            <person name="Amann R."/>
            <person name="Jetten M.S.M."/>
            <person name="Mascher T."/>
            <person name="Medema M.H."/>
            <person name="Devos D.P."/>
            <person name="Kaster A.-K."/>
            <person name="Ovreas L."/>
            <person name="Rohde M."/>
            <person name="Galperin M.Y."/>
            <person name="Jogler C."/>
        </authorList>
    </citation>
    <scope>NUCLEOTIDE SEQUENCE [LARGE SCALE GENOMIC DNA]</scope>
    <source>
        <strain evidence="1 2">K22_7</strain>
    </source>
</reference>
<evidence type="ECO:0000313" key="1">
    <source>
        <dbReference type="EMBL" id="QDT07434.1"/>
    </source>
</evidence>
<gene>
    <name evidence="1" type="ORF">K227x_58610</name>
</gene>
<name>A0A517NJX7_9BACT</name>
<proteinExistence type="predicted"/>
<dbReference type="RefSeq" id="WP_145175393.1">
    <property type="nucleotide sequence ID" value="NZ_CP036525.1"/>
</dbReference>
<protein>
    <recommendedName>
        <fullName evidence="3">Polymer-forming cytoskeletal</fullName>
    </recommendedName>
</protein>
<evidence type="ECO:0008006" key="3">
    <source>
        <dbReference type="Google" id="ProtNLM"/>
    </source>
</evidence>
<accession>A0A517NJX7</accession>
<dbReference type="Proteomes" id="UP000318538">
    <property type="component" value="Chromosome"/>
</dbReference>